<keyword evidence="2" id="KW-1185">Reference proteome</keyword>
<dbReference type="OrthoDB" id="513821at2759"/>
<protein>
    <submittedName>
        <fullName evidence="1">Uncharacterized protein</fullName>
    </submittedName>
</protein>
<proteinExistence type="predicted"/>
<evidence type="ECO:0000313" key="2">
    <source>
        <dbReference type="Proteomes" id="UP000822688"/>
    </source>
</evidence>
<dbReference type="EMBL" id="CM026424">
    <property type="protein sequence ID" value="KAG0580245.1"/>
    <property type="molecule type" value="Genomic_DNA"/>
</dbReference>
<name>A0A8T0IB73_CERPU</name>
<evidence type="ECO:0000313" key="1">
    <source>
        <dbReference type="EMBL" id="KAG0580245.1"/>
    </source>
</evidence>
<reference evidence="1" key="1">
    <citation type="submission" date="2020-06" db="EMBL/GenBank/DDBJ databases">
        <title>WGS assembly of Ceratodon purpureus strain R40.</title>
        <authorList>
            <person name="Carey S.B."/>
            <person name="Jenkins J."/>
            <person name="Shu S."/>
            <person name="Lovell J.T."/>
            <person name="Sreedasyam A."/>
            <person name="Maumus F."/>
            <person name="Tiley G.P."/>
            <person name="Fernandez-Pozo N."/>
            <person name="Barry K."/>
            <person name="Chen C."/>
            <person name="Wang M."/>
            <person name="Lipzen A."/>
            <person name="Daum C."/>
            <person name="Saski C.A."/>
            <person name="Payton A.C."/>
            <person name="Mcbreen J.C."/>
            <person name="Conrad R.E."/>
            <person name="Kollar L.M."/>
            <person name="Olsson S."/>
            <person name="Huttunen S."/>
            <person name="Landis J.B."/>
            <person name="Wickett N.J."/>
            <person name="Johnson M.G."/>
            <person name="Rensing S.A."/>
            <person name="Grimwood J."/>
            <person name="Schmutz J."/>
            <person name="Mcdaniel S.F."/>
        </authorList>
    </citation>
    <scope>NUCLEOTIDE SEQUENCE</scope>
    <source>
        <strain evidence="1">R40</strain>
    </source>
</reference>
<dbReference type="GO" id="GO:0009570">
    <property type="term" value="C:chloroplast stroma"/>
    <property type="evidence" value="ECO:0007669"/>
    <property type="project" value="TreeGrafter"/>
</dbReference>
<sequence>MIAAMEVASTCCSMSRTCAVAPSSSFTQQLAAPAFRTNLRLKQVGAWQAPQRGLIQITNIGWDPEGILPAPVPHHITRRSYEKKISEDAEYKEKVERQLQADKEARRQAREARVVPDSHKDLLEFLLSTEGSEMEFEVARCRPRLTEDFFSFVKAEIGSLRFAVNQTVEVQDRIGELEVLQKVLQEGVGAYDALTTDLVDAKERLQRILVAKDKKAILLEMAGENQLDRPLLALLDENIVSATQANEEQAALFMSKIRGAVVKYITL</sequence>
<organism evidence="1 2">
    <name type="scientific">Ceratodon purpureus</name>
    <name type="common">Fire moss</name>
    <name type="synonym">Dicranum purpureum</name>
    <dbReference type="NCBI Taxonomy" id="3225"/>
    <lineage>
        <taxon>Eukaryota</taxon>
        <taxon>Viridiplantae</taxon>
        <taxon>Streptophyta</taxon>
        <taxon>Embryophyta</taxon>
        <taxon>Bryophyta</taxon>
        <taxon>Bryophytina</taxon>
        <taxon>Bryopsida</taxon>
        <taxon>Dicranidae</taxon>
        <taxon>Pseudoditrichales</taxon>
        <taxon>Ditrichaceae</taxon>
        <taxon>Ceratodon</taxon>
    </lineage>
</organism>
<accession>A0A8T0IB73</accession>
<dbReference type="PANTHER" id="PTHR36333:SF1">
    <property type="entry name" value="DIMETHYLALLYL, ADENOSINE TRNA METHYLTHIOTRANSFERASE"/>
    <property type="match status" value="1"/>
</dbReference>
<dbReference type="AlphaFoldDB" id="A0A8T0IB73"/>
<dbReference type="Proteomes" id="UP000822688">
    <property type="component" value="Chromosome 4"/>
</dbReference>
<dbReference type="PANTHER" id="PTHR36333">
    <property type="entry name" value="DIMETHYLALLYL, ADENOSINE TRNA METHYLTHIOTRANSFERASE"/>
    <property type="match status" value="1"/>
</dbReference>
<comment type="caution">
    <text evidence="1">The sequence shown here is derived from an EMBL/GenBank/DDBJ whole genome shotgun (WGS) entry which is preliminary data.</text>
</comment>
<gene>
    <name evidence="1" type="ORF">KC19_4G159400</name>
</gene>